<accession>A0A8H6APG8</accession>
<dbReference type="Proteomes" id="UP000531561">
    <property type="component" value="Unassembled WGS sequence"/>
</dbReference>
<organism evidence="1 2">
    <name type="scientific">Botrytis fragariae</name>
    <dbReference type="NCBI Taxonomy" id="1964551"/>
    <lineage>
        <taxon>Eukaryota</taxon>
        <taxon>Fungi</taxon>
        <taxon>Dikarya</taxon>
        <taxon>Ascomycota</taxon>
        <taxon>Pezizomycotina</taxon>
        <taxon>Leotiomycetes</taxon>
        <taxon>Helotiales</taxon>
        <taxon>Sclerotiniaceae</taxon>
        <taxon>Botrytis</taxon>
    </lineage>
</organism>
<dbReference type="GeneID" id="59261707"/>
<evidence type="ECO:0000313" key="2">
    <source>
        <dbReference type="Proteomes" id="UP000531561"/>
    </source>
</evidence>
<keyword evidence="2" id="KW-1185">Reference proteome</keyword>
<dbReference type="AlphaFoldDB" id="A0A8H6APG8"/>
<name>A0A8H6APG8_9HELO</name>
<proteinExistence type="predicted"/>
<dbReference type="EMBL" id="JABFCT010000012">
    <property type="protein sequence ID" value="KAF5871131.1"/>
    <property type="molecule type" value="Genomic_DNA"/>
</dbReference>
<evidence type="ECO:0000313" key="1">
    <source>
        <dbReference type="EMBL" id="KAF5871131.1"/>
    </source>
</evidence>
<comment type="caution">
    <text evidence="1">The sequence shown here is derived from an EMBL/GenBank/DDBJ whole genome shotgun (WGS) entry which is preliminary data.</text>
</comment>
<dbReference type="RefSeq" id="XP_037190078.1">
    <property type="nucleotide sequence ID" value="XM_037338015.1"/>
</dbReference>
<sequence>MLVVGLGQKYSDCFSIMEATLPLSEYLENALPDSADSNDLLLERMRVNESRNKRRRVWRWLNPLRVLEYIQGGETEVLDLILMYLSIISLEILQICNFGHR</sequence>
<gene>
    <name evidence="1" type="ORF">Bfra_007645</name>
</gene>
<protein>
    <submittedName>
        <fullName evidence="1">Uncharacterized protein</fullName>
    </submittedName>
</protein>
<reference evidence="1 2" key="1">
    <citation type="journal article" date="2020" name="Phytopathology">
        <title>A high-quality genome resource of Botrytis fragariae, a new and rapidly spreading fungal pathogen causing strawberry gray mold in the U.S.A.</title>
        <authorList>
            <person name="Wu Y."/>
            <person name="Saski C.A."/>
            <person name="Schnabel G."/>
            <person name="Xiao S."/>
            <person name="Hu M."/>
        </authorList>
    </citation>
    <scope>NUCLEOTIDE SEQUENCE [LARGE SCALE GENOMIC DNA]</scope>
    <source>
        <strain evidence="1 2">BVB16</strain>
    </source>
</reference>